<dbReference type="GO" id="GO:0003700">
    <property type="term" value="F:DNA-binding transcription factor activity"/>
    <property type="evidence" value="ECO:0007669"/>
    <property type="project" value="UniProtKB-UniRule"/>
</dbReference>
<protein>
    <recommendedName>
        <fullName evidence="1 7">Transcriptional regulator MraZ</fullName>
    </recommendedName>
</protein>
<evidence type="ECO:0000256" key="7">
    <source>
        <dbReference type="HAMAP-Rule" id="MF_01008"/>
    </source>
</evidence>
<comment type="subunit">
    <text evidence="7">Forms oligomers.</text>
</comment>
<dbReference type="GO" id="GO:0009295">
    <property type="term" value="C:nucleoid"/>
    <property type="evidence" value="ECO:0007669"/>
    <property type="project" value="UniProtKB-SubCell"/>
</dbReference>
<dbReference type="GO" id="GO:0051301">
    <property type="term" value="P:cell division"/>
    <property type="evidence" value="ECO:0007669"/>
    <property type="project" value="UniProtKB-KW"/>
</dbReference>
<dbReference type="InterPro" id="IPR007159">
    <property type="entry name" value="SpoVT-AbrB_dom"/>
</dbReference>
<feature type="domain" description="SpoVT-AbrB" evidence="8">
    <location>
        <begin position="9"/>
        <end position="64"/>
    </location>
</feature>
<comment type="subcellular location">
    <subcellularLocation>
        <location evidence="7">Cytoplasm</location>
        <location evidence="7">Nucleoid</location>
    </subcellularLocation>
</comment>
<name>A0A017HN90_9RHOB</name>
<dbReference type="InterPro" id="IPR037914">
    <property type="entry name" value="SpoVT-AbrB_sf"/>
</dbReference>
<dbReference type="Proteomes" id="UP000019666">
    <property type="component" value="Unassembled WGS sequence"/>
</dbReference>
<comment type="similarity">
    <text evidence="7">Belongs to the MraZ family.</text>
</comment>
<dbReference type="Pfam" id="PF02381">
    <property type="entry name" value="MraZ"/>
    <property type="match status" value="1"/>
</dbReference>
<evidence type="ECO:0000256" key="4">
    <source>
        <dbReference type="ARBA" id="ARBA00023015"/>
    </source>
</evidence>
<sequence length="171" mass="19247">MAGTSFTGEERAKVDGKGRMSIPAEFRKVLMVGDPERGEGGAYRLQLNYGDHLGNRLEVRTVAAHEAIAQRIAEWEPQDDDEEAEKDATAHFMLTQSQSIEVDRDGRIVLPARFRARLGLTEGEVAFAGKGGWFEIWAAETYESEVQARHREFLASKPKNYNPLTALNRRR</sequence>
<evidence type="ECO:0000256" key="2">
    <source>
        <dbReference type="ARBA" id="ARBA00022490"/>
    </source>
</evidence>
<evidence type="ECO:0000256" key="1">
    <source>
        <dbReference type="ARBA" id="ARBA00013860"/>
    </source>
</evidence>
<keyword evidence="5 7" id="KW-0238">DNA-binding</keyword>
<organism evidence="9 10">
    <name type="scientific">Rubellimicrobium mesophilum DSM 19309</name>
    <dbReference type="NCBI Taxonomy" id="442562"/>
    <lineage>
        <taxon>Bacteria</taxon>
        <taxon>Pseudomonadati</taxon>
        <taxon>Pseudomonadota</taxon>
        <taxon>Alphaproteobacteria</taxon>
        <taxon>Rhodobacterales</taxon>
        <taxon>Roseobacteraceae</taxon>
        <taxon>Rubellimicrobium</taxon>
    </lineage>
</organism>
<keyword evidence="9" id="KW-0132">Cell division</keyword>
<dbReference type="InterPro" id="IPR038619">
    <property type="entry name" value="MraZ_sf"/>
</dbReference>
<proteinExistence type="inferred from homology"/>
<gene>
    <name evidence="7" type="primary">mraZ</name>
    <name evidence="9" type="ORF">Rumeso_03165</name>
</gene>
<dbReference type="AlphaFoldDB" id="A0A017HN90"/>
<dbReference type="Gene3D" id="3.40.1550.20">
    <property type="entry name" value="Transcriptional regulator MraZ domain"/>
    <property type="match status" value="1"/>
</dbReference>
<evidence type="ECO:0000256" key="5">
    <source>
        <dbReference type="ARBA" id="ARBA00023125"/>
    </source>
</evidence>
<keyword evidence="9" id="KW-0131">Cell cycle</keyword>
<dbReference type="CDD" id="cd16320">
    <property type="entry name" value="MraZ_N"/>
    <property type="match status" value="1"/>
</dbReference>
<comment type="caution">
    <text evidence="9">The sequence shown here is derived from an EMBL/GenBank/DDBJ whole genome shotgun (WGS) entry which is preliminary data.</text>
</comment>
<dbReference type="GO" id="GO:0005737">
    <property type="term" value="C:cytoplasm"/>
    <property type="evidence" value="ECO:0007669"/>
    <property type="project" value="UniProtKB-UniRule"/>
</dbReference>
<keyword evidence="3" id="KW-0677">Repeat</keyword>
<evidence type="ECO:0000256" key="6">
    <source>
        <dbReference type="ARBA" id="ARBA00023163"/>
    </source>
</evidence>
<dbReference type="OrthoDB" id="9807753at2"/>
<dbReference type="InterPro" id="IPR035642">
    <property type="entry name" value="MraZ_N"/>
</dbReference>
<evidence type="ECO:0000313" key="9">
    <source>
        <dbReference type="EMBL" id="EYD75254.1"/>
    </source>
</evidence>
<dbReference type="RefSeq" id="WP_037279888.1">
    <property type="nucleotide sequence ID" value="NZ_KK088566.1"/>
</dbReference>
<dbReference type="InterPro" id="IPR003444">
    <property type="entry name" value="MraZ"/>
</dbReference>
<dbReference type="PANTHER" id="PTHR34701:SF1">
    <property type="entry name" value="TRANSCRIPTIONAL REGULATOR MRAZ"/>
    <property type="match status" value="1"/>
</dbReference>
<dbReference type="GO" id="GO:2000143">
    <property type="term" value="P:negative regulation of DNA-templated transcription initiation"/>
    <property type="evidence" value="ECO:0007669"/>
    <property type="project" value="TreeGrafter"/>
</dbReference>
<evidence type="ECO:0000259" key="8">
    <source>
        <dbReference type="PROSITE" id="PS51740"/>
    </source>
</evidence>
<dbReference type="GO" id="GO:0000976">
    <property type="term" value="F:transcription cis-regulatory region binding"/>
    <property type="evidence" value="ECO:0007669"/>
    <property type="project" value="TreeGrafter"/>
</dbReference>
<reference evidence="9 10" key="1">
    <citation type="submission" date="2013-02" db="EMBL/GenBank/DDBJ databases">
        <authorList>
            <person name="Fiebig A."/>
            <person name="Goeker M."/>
            <person name="Klenk H.-P.P."/>
        </authorList>
    </citation>
    <scope>NUCLEOTIDE SEQUENCE [LARGE SCALE GENOMIC DNA]</scope>
    <source>
        <strain evidence="9 10">DSM 19309</strain>
    </source>
</reference>
<keyword evidence="4 7" id="KW-0805">Transcription regulation</keyword>
<dbReference type="HAMAP" id="MF_01008">
    <property type="entry name" value="MraZ"/>
    <property type="match status" value="1"/>
</dbReference>
<evidence type="ECO:0000256" key="3">
    <source>
        <dbReference type="ARBA" id="ARBA00022737"/>
    </source>
</evidence>
<dbReference type="SUPFAM" id="SSF89447">
    <property type="entry name" value="AbrB/MazE/MraZ-like"/>
    <property type="match status" value="1"/>
</dbReference>
<keyword evidence="6 7" id="KW-0804">Transcription</keyword>
<accession>A0A017HN90</accession>
<dbReference type="PANTHER" id="PTHR34701">
    <property type="entry name" value="TRANSCRIPTIONAL REGULATOR MRAZ"/>
    <property type="match status" value="1"/>
</dbReference>
<dbReference type="InterPro" id="IPR020603">
    <property type="entry name" value="MraZ_dom"/>
</dbReference>
<evidence type="ECO:0000313" key="10">
    <source>
        <dbReference type="Proteomes" id="UP000019666"/>
    </source>
</evidence>
<feature type="domain" description="SpoVT-AbrB" evidence="8">
    <location>
        <begin position="97"/>
        <end position="141"/>
    </location>
</feature>
<dbReference type="STRING" id="442562.Rumeso_03165"/>
<keyword evidence="2 7" id="KW-0963">Cytoplasm</keyword>
<keyword evidence="10" id="KW-1185">Reference proteome</keyword>
<dbReference type="EMBL" id="AOSK01000089">
    <property type="protein sequence ID" value="EYD75254.1"/>
    <property type="molecule type" value="Genomic_DNA"/>
</dbReference>
<dbReference type="PROSITE" id="PS51740">
    <property type="entry name" value="SPOVT_ABRB"/>
    <property type="match status" value="2"/>
</dbReference>
<dbReference type="HOGENOM" id="CLU_107907_1_0_5"/>